<dbReference type="AlphaFoldDB" id="A0AA36N591"/>
<evidence type="ECO:0000256" key="2">
    <source>
        <dbReference type="SAM" id="MobiDB-lite"/>
    </source>
</evidence>
<evidence type="ECO:0000313" key="3">
    <source>
        <dbReference type="EMBL" id="CAJ1399215.1"/>
    </source>
</evidence>
<feature type="compositionally biased region" description="Basic and acidic residues" evidence="2">
    <location>
        <begin position="148"/>
        <end position="159"/>
    </location>
</feature>
<keyword evidence="4" id="KW-1185">Reference proteome</keyword>
<reference evidence="3" key="1">
    <citation type="submission" date="2023-08" db="EMBL/GenBank/DDBJ databases">
        <authorList>
            <person name="Chen Y."/>
            <person name="Shah S."/>
            <person name="Dougan E. K."/>
            <person name="Thang M."/>
            <person name="Chan C."/>
        </authorList>
    </citation>
    <scope>NUCLEOTIDE SEQUENCE</scope>
</reference>
<accession>A0AA36N591</accession>
<proteinExistence type="predicted"/>
<name>A0AA36N591_9DINO</name>
<evidence type="ECO:0000313" key="4">
    <source>
        <dbReference type="Proteomes" id="UP001178507"/>
    </source>
</evidence>
<sequence>MAGVPWNPRRGHVVERMVSMPTRRAAAAAPVVTTATAKARPVPVHGGFATPSSPSRAKALAARAPYPNGAPVVMTSAGSPRMQPRGMRGELRGPPETRASVRPVWRTGTSPGRSHSADALPPGPQAAAAAGYPRRRESPRGAEATAARAREREREDPLSRTHGSGVDLLAEALKAAPLHWGGSGAPPSSEPRISRCVSAKTRPKRSPQRQVSGRSSQELISPRAATRGISGSVSERRSERAESASLERCPMPESPRDQMRGFSPGESPDGPRGLEQALLDRIAALEAQVIDRKGLLQKISKQQEQLDRLESLAKENAMLKAQVARKPSATALGAAVSTGRSAAGRRWAEPNGLTLTPRRTVSPKADGRVARCGSGDLRKPPASPQAALSAGQLVTAMKASGLESRLEELEAALGLVLEER</sequence>
<feature type="compositionally biased region" description="Polar residues" evidence="2">
    <location>
        <begin position="208"/>
        <end position="219"/>
    </location>
</feature>
<feature type="region of interest" description="Disordered" evidence="2">
    <location>
        <begin position="42"/>
        <end position="61"/>
    </location>
</feature>
<evidence type="ECO:0000256" key="1">
    <source>
        <dbReference type="SAM" id="Coils"/>
    </source>
</evidence>
<organism evidence="3 4">
    <name type="scientific">Effrenium voratum</name>
    <dbReference type="NCBI Taxonomy" id="2562239"/>
    <lineage>
        <taxon>Eukaryota</taxon>
        <taxon>Sar</taxon>
        <taxon>Alveolata</taxon>
        <taxon>Dinophyceae</taxon>
        <taxon>Suessiales</taxon>
        <taxon>Symbiodiniaceae</taxon>
        <taxon>Effrenium</taxon>
    </lineage>
</organism>
<feature type="compositionally biased region" description="Low complexity" evidence="2">
    <location>
        <begin position="117"/>
        <end position="132"/>
    </location>
</feature>
<feature type="coiled-coil region" evidence="1">
    <location>
        <begin position="292"/>
        <end position="322"/>
    </location>
</feature>
<dbReference type="EMBL" id="CAUJNA010003327">
    <property type="protein sequence ID" value="CAJ1399215.1"/>
    <property type="molecule type" value="Genomic_DNA"/>
</dbReference>
<comment type="caution">
    <text evidence="3">The sequence shown here is derived from an EMBL/GenBank/DDBJ whole genome shotgun (WGS) entry which is preliminary data.</text>
</comment>
<protein>
    <submittedName>
        <fullName evidence="3">Uncharacterized protein</fullName>
    </submittedName>
</protein>
<feature type="region of interest" description="Disordered" evidence="2">
    <location>
        <begin position="67"/>
        <end position="166"/>
    </location>
</feature>
<feature type="region of interest" description="Disordered" evidence="2">
    <location>
        <begin position="178"/>
        <end position="273"/>
    </location>
</feature>
<dbReference type="Proteomes" id="UP001178507">
    <property type="component" value="Unassembled WGS sequence"/>
</dbReference>
<keyword evidence="1" id="KW-0175">Coiled coil</keyword>
<gene>
    <name evidence="3" type="ORF">EVOR1521_LOCUS22791</name>
</gene>